<dbReference type="Proteomes" id="UP001201449">
    <property type="component" value="Unassembled WGS sequence"/>
</dbReference>
<evidence type="ECO:0000256" key="1">
    <source>
        <dbReference type="PROSITE-ProRule" id="PRU00703"/>
    </source>
</evidence>
<dbReference type="SUPFAM" id="SSF54631">
    <property type="entry name" value="CBS-domain pair"/>
    <property type="match status" value="1"/>
</dbReference>
<dbReference type="PANTHER" id="PTHR36510">
    <property type="entry name" value="GLUTAMATE--CYSTEINE LIGASE 2-RELATED"/>
    <property type="match status" value="1"/>
</dbReference>
<sequence>MGVHNVRALEGPEDRAEFLHRLMQDVRALEYMLDQGLVETAPLRIGAEQELFLVDGEYMPDPRAQELLAKLDDVHFTTEIGKFNLEINLDPVELGKNCLGKVKEDLEAHIRKAQQAASELGSKLILTGILPTLTQAHTRSEYLTPVERYGILNKAARNARGSDFQIHIQGLDEVTISHDSVLLEACNTSFQIHLQTTPAEFVSMLNWANAISAPVLAVSVNSPLLFGKELWQETRLALFAQSVDVRASSHLLNDSQARVSFDNGWHTGSVADVFKDQIARFKAILTADLGINSFGLLEEGQIPKLKALCLHNGTVYKWNRPCFGVGDGKPHLRIECRYIPSGPTIVDEVANLAFWIGLMKGMPADMQNIHEMMDFKDVKTNFLAAARYGLSAPMKWDGKVWTARDLVSEVMLPLAKKGLLSVGVAVQEADLYLAIIQKRIESHNGAEWTTKSFRHLLKTKKRHEANQLLTELMFSNQEKGSPIGEWGLPERKSSSVPFLRVRHVMNTDIFTLDEYDPIEMAVHIMKWKNINHLPIVHGDRLLLGMISSTDLAKISETPNNLVRPVREIMKRVLVSIEADKSAEEAKRLMDEFGIHSLPVVEDGKLIGIITSKDL</sequence>
<comment type="caution">
    <text evidence="3">The sequence shown here is derived from an EMBL/GenBank/DDBJ whole genome shotgun (WGS) entry which is preliminary data.</text>
</comment>
<keyword evidence="3" id="KW-0436">Ligase</keyword>
<dbReference type="PANTHER" id="PTHR36510:SF3">
    <property type="entry name" value="CONSERVED PROTEIN"/>
    <property type="match status" value="1"/>
</dbReference>
<feature type="domain" description="CBS" evidence="2">
    <location>
        <begin position="569"/>
        <end position="614"/>
    </location>
</feature>
<dbReference type="InterPro" id="IPR000644">
    <property type="entry name" value="CBS_dom"/>
</dbReference>
<protein>
    <submittedName>
        <fullName evidence="3">Glutamate-cysteine ligase family protein</fullName>
    </submittedName>
</protein>
<reference evidence="3 4" key="1">
    <citation type="submission" date="2022-01" db="EMBL/GenBank/DDBJ databases">
        <title>Mariniradius saccharolyticus sp. nov., isolated from sediment of a river.</title>
        <authorList>
            <person name="Liu H."/>
        </authorList>
    </citation>
    <scope>NUCLEOTIDE SEQUENCE [LARGE SCALE GENOMIC DNA]</scope>
    <source>
        <strain evidence="3 4">RY-2</strain>
    </source>
</reference>
<dbReference type="Gene3D" id="3.30.590.20">
    <property type="match status" value="1"/>
</dbReference>
<gene>
    <name evidence="3" type="ORF">L0U89_14810</name>
</gene>
<dbReference type="RefSeq" id="WP_234862228.1">
    <property type="nucleotide sequence ID" value="NZ_JAKEVZ010000011.1"/>
</dbReference>
<dbReference type="PROSITE" id="PS51371">
    <property type="entry name" value="CBS"/>
    <property type="match status" value="2"/>
</dbReference>
<feature type="domain" description="CBS" evidence="2">
    <location>
        <begin position="505"/>
        <end position="561"/>
    </location>
</feature>
<evidence type="ECO:0000313" key="4">
    <source>
        <dbReference type="Proteomes" id="UP001201449"/>
    </source>
</evidence>
<dbReference type="Pfam" id="PF04107">
    <property type="entry name" value="GCS2"/>
    <property type="match status" value="1"/>
</dbReference>
<proteinExistence type="predicted"/>
<evidence type="ECO:0000259" key="2">
    <source>
        <dbReference type="PROSITE" id="PS51371"/>
    </source>
</evidence>
<dbReference type="Pfam" id="PF00571">
    <property type="entry name" value="CBS"/>
    <property type="match status" value="2"/>
</dbReference>
<keyword evidence="4" id="KW-1185">Reference proteome</keyword>
<dbReference type="InterPro" id="IPR046342">
    <property type="entry name" value="CBS_dom_sf"/>
</dbReference>
<organism evidence="3 4">
    <name type="scientific">Mariniradius sediminis</name>
    <dbReference type="NCBI Taxonomy" id="2909237"/>
    <lineage>
        <taxon>Bacteria</taxon>
        <taxon>Pseudomonadati</taxon>
        <taxon>Bacteroidota</taxon>
        <taxon>Cytophagia</taxon>
        <taxon>Cytophagales</taxon>
        <taxon>Cyclobacteriaceae</taxon>
        <taxon>Mariniradius</taxon>
    </lineage>
</organism>
<dbReference type="GO" id="GO:0016874">
    <property type="term" value="F:ligase activity"/>
    <property type="evidence" value="ECO:0007669"/>
    <property type="project" value="UniProtKB-KW"/>
</dbReference>
<dbReference type="Gene3D" id="3.10.580.10">
    <property type="entry name" value="CBS-domain"/>
    <property type="match status" value="1"/>
</dbReference>
<name>A0ABS9BX66_9BACT</name>
<dbReference type="EMBL" id="JAKEVZ010000011">
    <property type="protein sequence ID" value="MCF1752332.1"/>
    <property type="molecule type" value="Genomic_DNA"/>
</dbReference>
<dbReference type="SMART" id="SM00116">
    <property type="entry name" value="CBS"/>
    <property type="match status" value="2"/>
</dbReference>
<accession>A0ABS9BX66</accession>
<dbReference type="InterPro" id="IPR006336">
    <property type="entry name" value="GCS2"/>
</dbReference>
<dbReference type="InterPro" id="IPR014746">
    <property type="entry name" value="Gln_synth/guanido_kin_cat_dom"/>
</dbReference>
<dbReference type="InterPro" id="IPR050141">
    <property type="entry name" value="GCL_type2/YbdK_subfam"/>
</dbReference>
<evidence type="ECO:0000313" key="3">
    <source>
        <dbReference type="EMBL" id="MCF1752332.1"/>
    </source>
</evidence>
<dbReference type="SUPFAM" id="SSF55931">
    <property type="entry name" value="Glutamine synthetase/guanido kinase"/>
    <property type="match status" value="1"/>
</dbReference>
<keyword evidence="1" id="KW-0129">CBS domain</keyword>